<evidence type="ECO:0000256" key="1">
    <source>
        <dbReference type="SAM" id="Phobius"/>
    </source>
</evidence>
<reference evidence="2" key="1">
    <citation type="journal article" date="2015" name="Nature">
        <title>Complex archaea that bridge the gap between prokaryotes and eukaryotes.</title>
        <authorList>
            <person name="Spang A."/>
            <person name="Saw J.H."/>
            <person name="Jorgensen S.L."/>
            <person name="Zaremba-Niedzwiedzka K."/>
            <person name="Martijn J."/>
            <person name="Lind A.E."/>
            <person name="van Eijk R."/>
            <person name="Schleper C."/>
            <person name="Guy L."/>
            <person name="Ettema T.J."/>
        </authorList>
    </citation>
    <scope>NUCLEOTIDE SEQUENCE</scope>
</reference>
<feature type="transmembrane region" description="Helical" evidence="1">
    <location>
        <begin position="27"/>
        <end position="50"/>
    </location>
</feature>
<keyword evidence="1" id="KW-1133">Transmembrane helix</keyword>
<gene>
    <name evidence="2" type="ORF">LCGC14_0476550</name>
</gene>
<proteinExistence type="predicted"/>
<evidence type="ECO:0008006" key="3">
    <source>
        <dbReference type="Google" id="ProtNLM"/>
    </source>
</evidence>
<organism evidence="2">
    <name type="scientific">marine sediment metagenome</name>
    <dbReference type="NCBI Taxonomy" id="412755"/>
    <lineage>
        <taxon>unclassified sequences</taxon>
        <taxon>metagenomes</taxon>
        <taxon>ecological metagenomes</taxon>
    </lineage>
</organism>
<dbReference type="EMBL" id="LAZR01000513">
    <property type="protein sequence ID" value="KKN65952.1"/>
    <property type="molecule type" value="Genomic_DNA"/>
</dbReference>
<protein>
    <recommendedName>
        <fullName evidence="3">Preprotein translocase subunit SecE</fullName>
    </recommendedName>
</protein>
<keyword evidence="1" id="KW-0812">Transmembrane</keyword>
<sequence length="56" mass="6726">MRKEILFLLLDLKNNMREKIRFRDLSFPLKSSVIVILFYGALWIVDYLLWLLSPAI</sequence>
<name>A0A0F9STJ5_9ZZZZ</name>
<comment type="caution">
    <text evidence="2">The sequence shown here is derived from an EMBL/GenBank/DDBJ whole genome shotgun (WGS) entry which is preliminary data.</text>
</comment>
<dbReference type="AlphaFoldDB" id="A0A0F9STJ5"/>
<accession>A0A0F9STJ5</accession>
<keyword evidence="1" id="KW-0472">Membrane</keyword>
<evidence type="ECO:0000313" key="2">
    <source>
        <dbReference type="EMBL" id="KKN65952.1"/>
    </source>
</evidence>